<reference evidence="7" key="1">
    <citation type="journal article" date="2019" name="Int. J. Syst. Evol. Microbiol.">
        <title>The Global Catalogue of Microorganisms (GCM) 10K type strain sequencing project: providing services to taxonomists for standard genome sequencing and annotation.</title>
        <authorList>
            <consortium name="The Broad Institute Genomics Platform"/>
            <consortium name="The Broad Institute Genome Sequencing Center for Infectious Disease"/>
            <person name="Wu L."/>
            <person name="Ma J."/>
        </authorList>
    </citation>
    <scope>NUCLEOTIDE SEQUENCE [LARGE SCALE GENOMIC DNA]</scope>
    <source>
        <strain evidence="7">KCTC 42964</strain>
    </source>
</reference>
<dbReference type="RefSeq" id="WP_379904511.1">
    <property type="nucleotide sequence ID" value="NZ_JBHRTR010000034.1"/>
</dbReference>
<feature type="domain" description="IclR-ED" evidence="5">
    <location>
        <begin position="63"/>
        <end position="243"/>
    </location>
</feature>
<dbReference type="Gene3D" id="1.10.10.10">
    <property type="entry name" value="Winged helix-like DNA-binding domain superfamily/Winged helix DNA-binding domain"/>
    <property type="match status" value="1"/>
</dbReference>
<dbReference type="EMBL" id="JBHRTR010000034">
    <property type="protein sequence ID" value="MFC3229886.1"/>
    <property type="molecule type" value="Genomic_DNA"/>
</dbReference>
<accession>A0ABV7L5D0</accession>
<dbReference type="InterPro" id="IPR036388">
    <property type="entry name" value="WH-like_DNA-bd_sf"/>
</dbReference>
<evidence type="ECO:0000256" key="1">
    <source>
        <dbReference type="ARBA" id="ARBA00023015"/>
    </source>
</evidence>
<dbReference type="Gene3D" id="3.30.450.40">
    <property type="match status" value="1"/>
</dbReference>
<keyword evidence="2" id="KW-0238">DNA-binding</keyword>
<name>A0ABV7L5D0_9PROT</name>
<dbReference type="Pfam" id="PF01614">
    <property type="entry name" value="IclR_C"/>
    <property type="match status" value="1"/>
</dbReference>
<gene>
    <name evidence="6" type="ORF">ACFOGJ_21730</name>
</gene>
<evidence type="ECO:0000256" key="3">
    <source>
        <dbReference type="ARBA" id="ARBA00023163"/>
    </source>
</evidence>
<evidence type="ECO:0000259" key="5">
    <source>
        <dbReference type="PROSITE" id="PS51078"/>
    </source>
</evidence>
<dbReference type="PANTHER" id="PTHR30136">
    <property type="entry name" value="HELIX-TURN-HELIX TRANSCRIPTIONAL REGULATOR, ICLR FAMILY"/>
    <property type="match status" value="1"/>
</dbReference>
<dbReference type="PANTHER" id="PTHR30136:SF35">
    <property type="entry name" value="HTH-TYPE TRANSCRIPTIONAL REGULATOR RV1719"/>
    <property type="match status" value="1"/>
</dbReference>
<evidence type="ECO:0000313" key="6">
    <source>
        <dbReference type="EMBL" id="MFC3229886.1"/>
    </source>
</evidence>
<dbReference type="InterPro" id="IPR050707">
    <property type="entry name" value="HTH_MetabolicPath_Reg"/>
</dbReference>
<keyword evidence="1" id="KW-0805">Transcription regulation</keyword>
<keyword evidence="7" id="KW-1185">Reference proteome</keyword>
<comment type="caution">
    <text evidence="6">The sequence shown here is derived from an EMBL/GenBank/DDBJ whole genome shotgun (WGS) entry which is preliminary data.</text>
</comment>
<dbReference type="SUPFAM" id="SSF55781">
    <property type="entry name" value="GAF domain-like"/>
    <property type="match status" value="1"/>
</dbReference>
<proteinExistence type="predicted"/>
<dbReference type="InterPro" id="IPR029016">
    <property type="entry name" value="GAF-like_dom_sf"/>
</dbReference>
<dbReference type="PROSITE" id="PS51077">
    <property type="entry name" value="HTH_ICLR"/>
    <property type="match status" value="1"/>
</dbReference>
<protein>
    <submittedName>
        <fullName evidence="6">IclR family transcriptional regulator</fullName>
    </submittedName>
</protein>
<evidence type="ECO:0000259" key="4">
    <source>
        <dbReference type="PROSITE" id="PS51077"/>
    </source>
</evidence>
<dbReference type="SUPFAM" id="SSF46785">
    <property type="entry name" value="Winged helix' DNA-binding domain"/>
    <property type="match status" value="1"/>
</dbReference>
<feature type="domain" description="HTH iclR-type" evidence="4">
    <location>
        <begin position="1"/>
        <end position="62"/>
    </location>
</feature>
<dbReference type="SMART" id="SM00346">
    <property type="entry name" value="HTH_ICLR"/>
    <property type="match status" value="1"/>
</dbReference>
<dbReference type="Pfam" id="PF09339">
    <property type="entry name" value="HTH_IclR"/>
    <property type="match status" value="1"/>
</dbReference>
<dbReference type="Proteomes" id="UP001595528">
    <property type="component" value="Unassembled WGS sequence"/>
</dbReference>
<evidence type="ECO:0000313" key="7">
    <source>
        <dbReference type="Proteomes" id="UP001595528"/>
    </source>
</evidence>
<keyword evidence="3" id="KW-0804">Transcription</keyword>
<evidence type="ECO:0000256" key="2">
    <source>
        <dbReference type="ARBA" id="ARBA00023125"/>
    </source>
</evidence>
<dbReference type="InterPro" id="IPR036390">
    <property type="entry name" value="WH_DNA-bd_sf"/>
</dbReference>
<dbReference type="InterPro" id="IPR014757">
    <property type="entry name" value="Tscrpt_reg_IclR_C"/>
</dbReference>
<sequence>MQTIRKIGAVLRCFSAERPERRVSELARELGYSVSGAHDLVAGLARIGLLAKVSPGQYRLGPLVASLNRVLEESSPLVEAARPVLNALREEYGETLHLTQHDHDALLIVSQREGTRAVRVASTFLSGQVPLHACAPGWLHLSTENERVLHDYVALRSGRPGGIVDPAGFLERIQALKGAADVADDGGYDKNISCCAAWIRDHTGRPVAVLSLSIPRSRFADQPRAFRAITREAAGRISGRLGLADLPA</sequence>
<dbReference type="PROSITE" id="PS51078">
    <property type="entry name" value="ICLR_ED"/>
    <property type="match status" value="1"/>
</dbReference>
<organism evidence="6 7">
    <name type="scientific">Marinibaculum pumilum</name>
    <dbReference type="NCBI Taxonomy" id="1766165"/>
    <lineage>
        <taxon>Bacteria</taxon>
        <taxon>Pseudomonadati</taxon>
        <taxon>Pseudomonadota</taxon>
        <taxon>Alphaproteobacteria</taxon>
        <taxon>Rhodospirillales</taxon>
        <taxon>Rhodospirillaceae</taxon>
        <taxon>Marinibaculum</taxon>
    </lineage>
</organism>
<dbReference type="InterPro" id="IPR005471">
    <property type="entry name" value="Tscrpt_reg_IclR_N"/>
</dbReference>